<feature type="signal peptide" evidence="1">
    <location>
        <begin position="1"/>
        <end position="21"/>
    </location>
</feature>
<dbReference type="EMBL" id="JAABOJ010000041">
    <property type="protein sequence ID" value="KAF3274921.1"/>
    <property type="molecule type" value="Genomic_DNA"/>
</dbReference>
<gene>
    <name evidence="2" type="ORF">TWF970_007624</name>
</gene>
<sequence length="102" mass="11361">MFCGTFVIAHVMVLLPTDILGVDRRRGDTDTQHVARKLTGFDRYLSVQSIMQDIYRNIVQEHKTCIDGCSNVGAFGGWFVFGNTCNLRLFASVSRLASQSEG</sequence>
<comment type="caution">
    <text evidence="2">The sequence shown here is derived from an EMBL/GenBank/DDBJ whole genome shotgun (WGS) entry which is preliminary data.</text>
</comment>
<evidence type="ECO:0000256" key="1">
    <source>
        <dbReference type="SAM" id="SignalP"/>
    </source>
</evidence>
<feature type="chain" id="PRO_5028947120" description="Secreted protein" evidence="1">
    <location>
        <begin position="22"/>
        <end position="102"/>
    </location>
</feature>
<accession>A0A7C8VDN7</accession>
<organism evidence="2 3">
    <name type="scientific">Orbilia oligospora</name>
    <name type="common">Nematode-trapping fungus</name>
    <name type="synonym">Arthrobotrys oligospora</name>
    <dbReference type="NCBI Taxonomy" id="2813651"/>
    <lineage>
        <taxon>Eukaryota</taxon>
        <taxon>Fungi</taxon>
        <taxon>Dikarya</taxon>
        <taxon>Ascomycota</taxon>
        <taxon>Pezizomycotina</taxon>
        <taxon>Orbiliomycetes</taxon>
        <taxon>Orbiliales</taxon>
        <taxon>Orbiliaceae</taxon>
        <taxon>Orbilia</taxon>
    </lineage>
</organism>
<evidence type="ECO:0000313" key="2">
    <source>
        <dbReference type="EMBL" id="KAF3274921.1"/>
    </source>
</evidence>
<reference evidence="2 3" key="1">
    <citation type="submission" date="2020-01" db="EMBL/GenBank/DDBJ databases">
        <authorList>
            <person name="Palmer J.M."/>
        </authorList>
    </citation>
    <scope>NUCLEOTIDE SEQUENCE [LARGE SCALE GENOMIC DNA]</scope>
    <source>
        <strain evidence="2 3">TWF970</strain>
    </source>
</reference>
<proteinExistence type="predicted"/>
<keyword evidence="1" id="KW-0732">Signal</keyword>
<dbReference type="AlphaFoldDB" id="A0A7C8VDN7"/>
<dbReference type="Proteomes" id="UP000474640">
    <property type="component" value="Unassembled WGS sequence"/>
</dbReference>
<protein>
    <recommendedName>
        <fullName evidence="4">Secreted protein</fullName>
    </recommendedName>
</protein>
<evidence type="ECO:0008006" key="4">
    <source>
        <dbReference type="Google" id="ProtNLM"/>
    </source>
</evidence>
<name>A0A7C8VDN7_ORBOL</name>
<evidence type="ECO:0000313" key="3">
    <source>
        <dbReference type="Proteomes" id="UP000474640"/>
    </source>
</evidence>